<reference evidence="2" key="1">
    <citation type="journal article" date="2014" name="Science">
        <title>Ancient hybridizations among the ancestral genomes of bread wheat.</title>
        <authorList>
            <consortium name="International Wheat Genome Sequencing Consortium,"/>
            <person name="Marcussen T."/>
            <person name="Sandve S.R."/>
            <person name="Heier L."/>
            <person name="Spannagl M."/>
            <person name="Pfeifer M."/>
            <person name="Jakobsen K.S."/>
            <person name="Wulff B.B."/>
            <person name="Steuernagel B."/>
            <person name="Mayer K.F."/>
            <person name="Olsen O.A."/>
        </authorList>
    </citation>
    <scope>NUCLEOTIDE SEQUENCE [LARGE SCALE GENOMIC DNA]</scope>
    <source>
        <strain evidence="2">cv. AL8/78</strain>
    </source>
</reference>
<evidence type="ECO:0000313" key="1">
    <source>
        <dbReference type="EnsemblPlants" id="AET7Gv20055300.1"/>
    </source>
</evidence>
<name>A0A453QDL4_AEGTS</name>
<reference evidence="1" key="3">
    <citation type="journal article" date="2017" name="Nature">
        <title>Genome sequence of the progenitor of the wheat D genome Aegilops tauschii.</title>
        <authorList>
            <person name="Luo M.C."/>
            <person name="Gu Y.Q."/>
            <person name="Puiu D."/>
            <person name="Wang H."/>
            <person name="Twardziok S.O."/>
            <person name="Deal K.R."/>
            <person name="Huo N."/>
            <person name="Zhu T."/>
            <person name="Wang L."/>
            <person name="Wang Y."/>
            <person name="McGuire P.E."/>
            <person name="Liu S."/>
            <person name="Long H."/>
            <person name="Ramasamy R.K."/>
            <person name="Rodriguez J.C."/>
            <person name="Van S.L."/>
            <person name="Yuan L."/>
            <person name="Wang Z."/>
            <person name="Xia Z."/>
            <person name="Xiao L."/>
            <person name="Anderson O.D."/>
            <person name="Ouyang S."/>
            <person name="Liang Y."/>
            <person name="Zimin A.V."/>
            <person name="Pertea G."/>
            <person name="Qi P."/>
            <person name="Bennetzen J.L."/>
            <person name="Dai X."/>
            <person name="Dawson M.W."/>
            <person name="Muller H.G."/>
            <person name="Kugler K."/>
            <person name="Rivarola-Duarte L."/>
            <person name="Spannagl M."/>
            <person name="Mayer K.F.X."/>
            <person name="Lu F.H."/>
            <person name="Bevan M.W."/>
            <person name="Leroy P."/>
            <person name="Li P."/>
            <person name="You F.M."/>
            <person name="Sun Q."/>
            <person name="Liu Z."/>
            <person name="Lyons E."/>
            <person name="Wicker T."/>
            <person name="Salzberg S.L."/>
            <person name="Devos K.M."/>
            <person name="Dvorak J."/>
        </authorList>
    </citation>
    <scope>NUCLEOTIDE SEQUENCE [LARGE SCALE GENOMIC DNA]</scope>
    <source>
        <strain evidence="1">cv. AL8/78</strain>
    </source>
</reference>
<dbReference type="EnsemblPlants" id="AET7Gv20055300.1">
    <property type="protein sequence ID" value="AET7Gv20055300.1"/>
    <property type="gene ID" value="AET7Gv20055300"/>
</dbReference>
<keyword evidence="2" id="KW-1185">Reference proteome</keyword>
<reference evidence="1" key="4">
    <citation type="submission" date="2019-03" db="UniProtKB">
        <authorList>
            <consortium name="EnsemblPlants"/>
        </authorList>
    </citation>
    <scope>IDENTIFICATION</scope>
</reference>
<dbReference type="AlphaFoldDB" id="A0A453QDL4"/>
<dbReference type="Gramene" id="AET7Gv20055300.1">
    <property type="protein sequence ID" value="AET7Gv20055300.1"/>
    <property type="gene ID" value="AET7Gv20055300"/>
</dbReference>
<reference evidence="2" key="2">
    <citation type="journal article" date="2017" name="Nat. Plants">
        <title>The Aegilops tauschii genome reveals multiple impacts of transposons.</title>
        <authorList>
            <person name="Zhao G."/>
            <person name="Zou C."/>
            <person name="Li K."/>
            <person name="Wang K."/>
            <person name="Li T."/>
            <person name="Gao L."/>
            <person name="Zhang X."/>
            <person name="Wang H."/>
            <person name="Yang Z."/>
            <person name="Liu X."/>
            <person name="Jiang W."/>
            <person name="Mao L."/>
            <person name="Kong X."/>
            <person name="Jiao Y."/>
            <person name="Jia J."/>
        </authorList>
    </citation>
    <scope>NUCLEOTIDE SEQUENCE [LARGE SCALE GENOMIC DNA]</scope>
    <source>
        <strain evidence="2">cv. AL8/78</strain>
    </source>
</reference>
<proteinExistence type="predicted"/>
<dbReference type="Proteomes" id="UP000015105">
    <property type="component" value="Chromosome 7D"/>
</dbReference>
<organism evidence="1 2">
    <name type="scientific">Aegilops tauschii subsp. strangulata</name>
    <name type="common">Goatgrass</name>
    <dbReference type="NCBI Taxonomy" id="200361"/>
    <lineage>
        <taxon>Eukaryota</taxon>
        <taxon>Viridiplantae</taxon>
        <taxon>Streptophyta</taxon>
        <taxon>Embryophyta</taxon>
        <taxon>Tracheophyta</taxon>
        <taxon>Spermatophyta</taxon>
        <taxon>Magnoliopsida</taxon>
        <taxon>Liliopsida</taxon>
        <taxon>Poales</taxon>
        <taxon>Poaceae</taxon>
        <taxon>BOP clade</taxon>
        <taxon>Pooideae</taxon>
        <taxon>Triticodae</taxon>
        <taxon>Triticeae</taxon>
        <taxon>Triticinae</taxon>
        <taxon>Aegilops</taxon>
    </lineage>
</organism>
<accession>A0A453QDL4</accession>
<evidence type="ECO:0000313" key="2">
    <source>
        <dbReference type="Proteomes" id="UP000015105"/>
    </source>
</evidence>
<protein>
    <submittedName>
        <fullName evidence="1">Uncharacterized protein</fullName>
    </submittedName>
</protein>
<sequence length="104" mass="12004">MRQLVMEWFPNRDERGDIHLNIIRYANFTVRARFIGDGSCMDVELIFWAIQEAESPDPIQAARLGYFRTANPSRLNIRPPSVEGIASIPPEFLPPGVRLPRRRL</sequence>
<reference evidence="1" key="5">
    <citation type="journal article" date="2021" name="G3 (Bethesda)">
        <title>Aegilops tauschii genome assembly Aet v5.0 features greater sequence contiguity and improved annotation.</title>
        <authorList>
            <person name="Wang L."/>
            <person name="Zhu T."/>
            <person name="Rodriguez J.C."/>
            <person name="Deal K.R."/>
            <person name="Dubcovsky J."/>
            <person name="McGuire P.E."/>
            <person name="Lux T."/>
            <person name="Spannagl M."/>
            <person name="Mayer K.F.X."/>
            <person name="Baldrich P."/>
            <person name="Meyers B.C."/>
            <person name="Huo N."/>
            <person name="Gu Y.Q."/>
            <person name="Zhou H."/>
            <person name="Devos K.M."/>
            <person name="Bennetzen J.L."/>
            <person name="Unver T."/>
            <person name="Budak H."/>
            <person name="Gulick P.J."/>
            <person name="Galiba G."/>
            <person name="Kalapos B."/>
            <person name="Nelson D.R."/>
            <person name="Li P."/>
            <person name="You F.M."/>
            <person name="Luo M.C."/>
            <person name="Dvorak J."/>
        </authorList>
    </citation>
    <scope>NUCLEOTIDE SEQUENCE [LARGE SCALE GENOMIC DNA]</scope>
    <source>
        <strain evidence="1">cv. AL8/78</strain>
    </source>
</reference>